<comment type="caution">
    <text evidence="1">The sequence shown here is derived from an EMBL/GenBank/DDBJ whole genome shotgun (WGS) entry which is preliminary data.</text>
</comment>
<organism evidence="1 2">
    <name type="scientific">Ixodes persulcatus</name>
    <name type="common">Taiga tick</name>
    <dbReference type="NCBI Taxonomy" id="34615"/>
    <lineage>
        <taxon>Eukaryota</taxon>
        <taxon>Metazoa</taxon>
        <taxon>Ecdysozoa</taxon>
        <taxon>Arthropoda</taxon>
        <taxon>Chelicerata</taxon>
        <taxon>Arachnida</taxon>
        <taxon>Acari</taxon>
        <taxon>Parasitiformes</taxon>
        <taxon>Ixodida</taxon>
        <taxon>Ixodoidea</taxon>
        <taxon>Ixodidae</taxon>
        <taxon>Ixodinae</taxon>
        <taxon>Ixodes</taxon>
    </lineage>
</organism>
<evidence type="ECO:0000313" key="1">
    <source>
        <dbReference type="EMBL" id="KAG0429991.1"/>
    </source>
</evidence>
<name>A0AC60Q7T8_IXOPE</name>
<accession>A0AC60Q7T8</accession>
<gene>
    <name evidence="1" type="ORF">HPB47_023105</name>
</gene>
<dbReference type="EMBL" id="JABSTQ010009363">
    <property type="protein sequence ID" value="KAG0429991.1"/>
    <property type="molecule type" value="Genomic_DNA"/>
</dbReference>
<proteinExistence type="predicted"/>
<reference evidence="1 2" key="1">
    <citation type="journal article" date="2020" name="Cell">
        <title>Large-Scale Comparative Analyses of Tick Genomes Elucidate Their Genetic Diversity and Vector Capacities.</title>
        <authorList>
            <consortium name="Tick Genome and Microbiome Consortium (TIGMIC)"/>
            <person name="Jia N."/>
            <person name="Wang J."/>
            <person name="Shi W."/>
            <person name="Du L."/>
            <person name="Sun Y."/>
            <person name="Zhan W."/>
            <person name="Jiang J.F."/>
            <person name="Wang Q."/>
            <person name="Zhang B."/>
            <person name="Ji P."/>
            <person name="Bell-Sakyi L."/>
            <person name="Cui X.M."/>
            <person name="Yuan T.T."/>
            <person name="Jiang B.G."/>
            <person name="Yang W.F."/>
            <person name="Lam T.T."/>
            <person name="Chang Q.C."/>
            <person name="Ding S.J."/>
            <person name="Wang X.J."/>
            <person name="Zhu J.G."/>
            <person name="Ruan X.D."/>
            <person name="Zhao L."/>
            <person name="Wei J.T."/>
            <person name="Ye R.Z."/>
            <person name="Que T.C."/>
            <person name="Du C.H."/>
            <person name="Zhou Y.H."/>
            <person name="Cheng J.X."/>
            <person name="Dai P.F."/>
            <person name="Guo W.B."/>
            <person name="Han X.H."/>
            <person name="Huang E.J."/>
            <person name="Li L.F."/>
            <person name="Wei W."/>
            <person name="Gao Y.C."/>
            <person name="Liu J.Z."/>
            <person name="Shao H.Z."/>
            <person name="Wang X."/>
            <person name="Wang C.C."/>
            <person name="Yang T.C."/>
            <person name="Huo Q.B."/>
            <person name="Li W."/>
            <person name="Chen H.Y."/>
            <person name="Chen S.E."/>
            <person name="Zhou L.G."/>
            <person name="Ni X.B."/>
            <person name="Tian J.H."/>
            <person name="Sheng Y."/>
            <person name="Liu T."/>
            <person name="Pan Y.S."/>
            <person name="Xia L.Y."/>
            <person name="Li J."/>
            <person name="Zhao F."/>
            <person name="Cao W.C."/>
        </authorList>
    </citation>
    <scope>NUCLEOTIDE SEQUENCE [LARGE SCALE GENOMIC DNA]</scope>
    <source>
        <strain evidence="1">Iper-2018</strain>
    </source>
</reference>
<evidence type="ECO:0000313" key="2">
    <source>
        <dbReference type="Proteomes" id="UP000805193"/>
    </source>
</evidence>
<keyword evidence="2" id="KW-1185">Reference proteome</keyword>
<dbReference type="Proteomes" id="UP000805193">
    <property type="component" value="Unassembled WGS sequence"/>
</dbReference>
<protein>
    <submittedName>
        <fullName evidence="1">Uncharacterized protein</fullName>
    </submittedName>
</protein>
<sequence length="197" mass="21341">MEAWGLDDYMDSTRPPDSPVITSPPEDIDFPALEVTEDSPAELGLVGNTGFALPPPLLLLSHSNSFAPLATLENAQQSEGKSDDLLTASCIVVLHLRGKNGRVAQFRPLQPQSGPRKPGRPLARYRPLPLGECTAKTPPTIKIDTTISPKHALEHWDALLMHLHKRPTATPVGDRLLPATAKRIRPPPPSSTKALKP</sequence>